<gene>
    <name evidence="2" type="ORF">CDQ91_10115</name>
</gene>
<comment type="caution">
    <text evidence="2">The sequence shown here is derived from an EMBL/GenBank/DDBJ whole genome shotgun (WGS) entry which is preliminary data.</text>
</comment>
<dbReference type="Proteomes" id="UP000197097">
    <property type="component" value="Unassembled WGS sequence"/>
</dbReference>
<proteinExistence type="predicted"/>
<dbReference type="RefSeq" id="WP_088472581.1">
    <property type="nucleotide sequence ID" value="NZ_NISJ01000004.1"/>
</dbReference>
<dbReference type="AlphaFoldDB" id="A0A246JY76"/>
<feature type="chain" id="PRO_5012806249" evidence="1">
    <location>
        <begin position="27"/>
        <end position="185"/>
    </location>
</feature>
<reference evidence="2 3" key="1">
    <citation type="journal article" date="2002" name="Int. J. Syst. Evol. Microbiol.">
        <title>Sphingopyxis witflariensis sp. nov., isolated from activated sludge.</title>
        <authorList>
            <person name="Kampfer P."/>
            <person name="Witzenberger R."/>
            <person name="Denner E.B."/>
            <person name="Busse H.J."/>
            <person name="Neef A."/>
        </authorList>
    </citation>
    <scope>NUCLEOTIDE SEQUENCE [LARGE SCALE GENOMIC DNA]</scope>
    <source>
        <strain evidence="2 3">DSM 14551</strain>
    </source>
</reference>
<organism evidence="2 3">
    <name type="scientific">Sphingopyxis witflariensis</name>
    <dbReference type="NCBI Taxonomy" id="173675"/>
    <lineage>
        <taxon>Bacteria</taxon>
        <taxon>Pseudomonadati</taxon>
        <taxon>Pseudomonadota</taxon>
        <taxon>Alphaproteobacteria</taxon>
        <taxon>Sphingomonadales</taxon>
        <taxon>Sphingomonadaceae</taxon>
        <taxon>Sphingopyxis</taxon>
    </lineage>
</organism>
<accession>A0A246JY76</accession>
<name>A0A246JY76_9SPHN</name>
<evidence type="ECO:0000313" key="2">
    <source>
        <dbReference type="EMBL" id="OWQ97967.1"/>
    </source>
</evidence>
<feature type="signal peptide" evidence="1">
    <location>
        <begin position="1"/>
        <end position="26"/>
    </location>
</feature>
<protein>
    <submittedName>
        <fullName evidence="2">Uncharacterized protein</fullName>
    </submittedName>
</protein>
<dbReference type="EMBL" id="NISJ01000004">
    <property type="protein sequence ID" value="OWQ97967.1"/>
    <property type="molecule type" value="Genomic_DNA"/>
</dbReference>
<keyword evidence="3" id="KW-1185">Reference proteome</keyword>
<evidence type="ECO:0000256" key="1">
    <source>
        <dbReference type="SAM" id="SignalP"/>
    </source>
</evidence>
<evidence type="ECO:0000313" key="3">
    <source>
        <dbReference type="Proteomes" id="UP000197097"/>
    </source>
</evidence>
<keyword evidence="1" id="KW-0732">Signal</keyword>
<sequence length="185" mass="20678">MVQKLLATAALVAMTVAPPLMPPALAAADAPETTTETKFTPLDEIDRVRQSGCGIDDFEEFLTWYVSSTDSGGWLEQVVWTNYMVKVGKLADPEGSAHWVDRQDYLGQFRITSSDYRFSRRNPAAATNDEFRKVTLTRLGEKQYRVDWQGGLPFAGVEGADRDAAAGAYIFEHKKDCWYLTGDLR</sequence>
<dbReference type="OrthoDB" id="7449259at2"/>